<dbReference type="AlphaFoldDB" id="A0A9D3Z930"/>
<keyword evidence="2" id="KW-1185">Reference proteome</keyword>
<protein>
    <submittedName>
        <fullName evidence="1">Uncharacterized protein</fullName>
    </submittedName>
</protein>
<evidence type="ECO:0000313" key="1">
    <source>
        <dbReference type="EMBL" id="KAH3712469.1"/>
    </source>
</evidence>
<proteinExistence type="predicted"/>
<sequence>MTTEIINLCDKRREVSHEEYTNLESMANYQKARSEVRKKMKETCLMFSLIRYIRRLSMATTSLAPSVEDLSPP</sequence>
<comment type="caution">
    <text evidence="1">The sequence shown here is derived from an EMBL/GenBank/DDBJ whole genome shotgun (WGS) entry which is preliminary data.</text>
</comment>
<organism evidence="1 2">
    <name type="scientific">Dreissena polymorpha</name>
    <name type="common">Zebra mussel</name>
    <name type="synonym">Mytilus polymorpha</name>
    <dbReference type="NCBI Taxonomy" id="45954"/>
    <lineage>
        <taxon>Eukaryota</taxon>
        <taxon>Metazoa</taxon>
        <taxon>Spiralia</taxon>
        <taxon>Lophotrochozoa</taxon>
        <taxon>Mollusca</taxon>
        <taxon>Bivalvia</taxon>
        <taxon>Autobranchia</taxon>
        <taxon>Heteroconchia</taxon>
        <taxon>Euheterodonta</taxon>
        <taxon>Imparidentia</taxon>
        <taxon>Neoheterodontei</taxon>
        <taxon>Myida</taxon>
        <taxon>Dreissenoidea</taxon>
        <taxon>Dreissenidae</taxon>
        <taxon>Dreissena</taxon>
    </lineage>
</organism>
<evidence type="ECO:0000313" key="2">
    <source>
        <dbReference type="Proteomes" id="UP000828390"/>
    </source>
</evidence>
<accession>A0A9D3Z930</accession>
<dbReference type="Proteomes" id="UP000828390">
    <property type="component" value="Unassembled WGS sequence"/>
</dbReference>
<reference evidence="1" key="1">
    <citation type="journal article" date="2019" name="bioRxiv">
        <title>The Genome of the Zebra Mussel, Dreissena polymorpha: A Resource for Invasive Species Research.</title>
        <authorList>
            <person name="McCartney M.A."/>
            <person name="Auch B."/>
            <person name="Kono T."/>
            <person name="Mallez S."/>
            <person name="Zhang Y."/>
            <person name="Obille A."/>
            <person name="Becker A."/>
            <person name="Abrahante J.E."/>
            <person name="Garbe J."/>
            <person name="Badalamenti J.P."/>
            <person name="Herman A."/>
            <person name="Mangelson H."/>
            <person name="Liachko I."/>
            <person name="Sullivan S."/>
            <person name="Sone E.D."/>
            <person name="Koren S."/>
            <person name="Silverstein K.A.T."/>
            <person name="Beckman K.B."/>
            <person name="Gohl D.M."/>
        </authorList>
    </citation>
    <scope>NUCLEOTIDE SEQUENCE</scope>
    <source>
        <strain evidence="1">Duluth1</strain>
        <tissue evidence="1">Whole animal</tissue>
    </source>
</reference>
<dbReference type="EMBL" id="JAIWYP010000014">
    <property type="protein sequence ID" value="KAH3712469.1"/>
    <property type="molecule type" value="Genomic_DNA"/>
</dbReference>
<reference evidence="1" key="2">
    <citation type="submission" date="2020-11" db="EMBL/GenBank/DDBJ databases">
        <authorList>
            <person name="McCartney M.A."/>
            <person name="Auch B."/>
            <person name="Kono T."/>
            <person name="Mallez S."/>
            <person name="Becker A."/>
            <person name="Gohl D.M."/>
            <person name="Silverstein K.A.T."/>
            <person name="Koren S."/>
            <person name="Bechman K.B."/>
            <person name="Herman A."/>
            <person name="Abrahante J.E."/>
            <person name="Garbe J."/>
        </authorList>
    </citation>
    <scope>NUCLEOTIDE SEQUENCE</scope>
    <source>
        <strain evidence="1">Duluth1</strain>
        <tissue evidence="1">Whole animal</tissue>
    </source>
</reference>
<name>A0A9D3Z930_DREPO</name>
<gene>
    <name evidence="1" type="ORF">DPMN_072171</name>
</gene>